<dbReference type="AlphaFoldDB" id="A0A2I0WZU7"/>
<protein>
    <submittedName>
        <fullName evidence="1">Uncharacterized protein</fullName>
    </submittedName>
</protein>
<dbReference type="STRING" id="906689.A0A2I0WZU7"/>
<reference evidence="1 2" key="1">
    <citation type="journal article" date="2016" name="Sci. Rep.">
        <title>The Dendrobium catenatum Lindl. genome sequence provides insights into polysaccharide synthase, floral development and adaptive evolution.</title>
        <authorList>
            <person name="Zhang G.Q."/>
            <person name="Xu Q."/>
            <person name="Bian C."/>
            <person name="Tsai W.C."/>
            <person name="Yeh C.M."/>
            <person name="Liu K.W."/>
            <person name="Yoshida K."/>
            <person name="Zhang L.S."/>
            <person name="Chang S.B."/>
            <person name="Chen F."/>
            <person name="Shi Y."/>
            <person name="Su Y.Y."/>
            <person name="Zhang Y.Q."/>
            <person name="Chen L.J."/>
            <person name="Yin Y."/>
            <person name="Lin M."/>
            <person name="Huang H."/>
            <person name="Deng H."/>
            <person name="Wang Z.W."/>
            <person name="Zhu S.L."/>
            <person name="Zhao X."/>
            <person name="Deng C."/>
            <person name="Niu S.C."/>
            <person name="Huang J."/>
            <person name="Wang M."/>
            <person name="Liu G.H."/>
            <person name="Yang H.J."/>
            <person name="Xiao X.J."/>
            <person name="Hsiao Y.Y."/>
            <person name="Wu W.L."/>
            <person name="Chen Y.Y."/>
            <person name="Mitsuda N."/>
            <person name="Ohme-Takagi M."/>
            <person name="Luo Y.B."/>
            <person name="Van de Peer Y."/>
            <person name="Liu Z.J."/>
        </authorList>
    </citation>
    <scope>NUCLEOTIDE SEQUENCE [LARGE SCALE GENOMIC DNA]</scope>
    <source>
        <tissue evidence="1">The whole plant</tissue>
    </source>
</reference>
<evidence type="ECO:0000313" key="2">
    <source>
        <dbReference type="Proteomes" id="UP000233837"/>
    </source>
</evidence>
<dbReference type="EMBL" id="KZ502277">
    <property type="protein sequence ID" value="PKU81194.1"/>
    <property type="molecule type" value="Genomic_DNA"/>
</dbReference>
<dbReference type="Gene3D" id="3.40.50.1000">
    <property type="entry name" value="HAD superfamily/HAD-like"/>
    <property type="match status" value="1"/>
</dbReference>
<proteinExistence type="predicted"/>
<sequence>MARKNYSGGAAALRRPLVVRRWCGRTTAVVRQYSGGGAAALRRPLVVRRWCGKTMAVRLKPPPISQKRLLFCRASGSQKGDSGNEFPFKVGNAFAEEAIGAEYGEGFETFRLDGPLMLDVDYLNERLQECFLQRIRHAMKPDEAFGLVFSWDNVVADTRSLKLDAWRRLASEEGREIPTAGHVHRTIVNTAADHVLQKVLCWEKEVSRLEKLKSRLSHLYYQNLLKLDTPIKGLREWLDALYTAGTPCAVVSCLDRKIMLETLERMGISKYFQHGFEYLRNGFGFENLESLIFKIDISPSCKLFFEVIPRGITAAHNCTMMAVALIGCSSSLNLGQADLAVASYNELSVINLKRLFAHKGSNFMDLQKQIITKKPPQTKLSCDPL</sequence>
<dbReference type="Proteomes" id="UP000233837">
    <property type="component" value="Unassembled WGS sequence"/>
</dbReference>
<keyword evidence="2" id="KW-1185">Reference proteome</keyword>
<evidence type="ECO:0000313" key="1">
    <source>
        <dbReference type="EMBL" id="PKU81194.1"/>
    </source>
</evidence>
<dbReference type="InterPro" id="IPR041492">
    <property type="entry name" value="HAD_2"/>
</dbReference>
<dbReference type="SUPFAM" id="SSF56784">
    <property type="entry name" value="HAD-like"/>
    <property type="match status" value="1"/>
</dbReference>
<accession>A0A2I0WZU7</accession>
<dbReference type="PANTHER" id="PTHR47858">
    <property type="entry name" value="HALOACID DEHALOGENASE-LIKE HYDROLASE (HAD) SUPERFAMILY PROTEIN"/>
    <property type="match status" value="1"/>
</dbReference>
<dbReference type="Pfam" id="PF13419">
    <property type="entry name" value="HAD_2"/>
    <property type="match status" value="1"/>
</dbReference>
<organism evidence="1 2">
    <name type="scientific">Dendrobium catenatum</name>
    <dbReference type="NCBI Taxonomy" id="906689"/>
    <lineage>
        <taxon>Eukaryota</taxon>
        <taxon>Viridiplantae</taxon>
        <taxon>Streptophyta</taxon>
        <taxon>Embryophyta</taxon>
        <taxon>Tracheophyta</taxon>
        <taxon>Spermatophyta</taxon>
        <taxon>Magnoliopsida</taxon>
        <taxon>Liliopsida</taxon>
        <taxon>Asparagales</taxon>
        <taxon>Orchidaceae</taxon>
        <taxon>Epidendroideae</taxon>
        <taxon>Malaxideae</taxon>
        <taxon>Dendrobiinae</taxon>
        <taxon>Dendrobium</taxon>
    </lineage>
</organism>
<dbReference type="InterPro" id="IPR036412">
    <property type="entry name" value="HAD-like_sf"/>
</dbReference>
<dbReference type="InterPro" id="IPR023214">
    <property type="entry name" value="HAD_sf"/>
</dbReference>
<dbReference type="Gene3D" id="1.10.150.240">
    <property type="entry name" value="Putative phosphatase, domain 2"/>
    <property type="match status" value="1"/>
</dbReference>
<name>A0A2I0WZU7_9ASPA</name>
<reference evidence="1 2" key="2">
    <citation type="journal article" date="2017" name="Nature">
        <title>The Apostasia genome and the evolution of orchids.</title>
        <authorList>
            <person name="Zhang G.Q."/>
            <person name="Liu K.W."/>
            <person name="Li Z."/>
            <person name="Lohaus R."/>
            <person name="Hsiao Y.Y."/>
            <person name="Niu S.C."/>
            <person name="Wang J.Y."/>
            <person name="Lin Y.C."/>
            <person name="Xu Q."/>
            <person name="Chen L.J."/>
            <person name="Yoshida K."/>
            <person name="Fujiwara S."/>
            <person name="Wang Z.W."/>
            <person name="Zhang Y.Q."/>
            <person name="Mitsuda N."/>
            <person name="Wang M."/>
            <person name="Liu G.H."/>
            <person name="Pecoraro L."/>
            <person name="Huang H.X."/>
            <person name="Xiao X.J."/>
            <person name="Lin M."/>
            <person name="Wu X.Y."/>
            <person name="Wu W.L."/>
            <person name="Chen Y.Y."/>
            <person name="Chang S.B."/>
            <person name="Sakamoto S."/>
            <person name="Ohme-Takagi M."/>
            <person name="Yagi M."/>
            <person name="Zeng S.J."/>
            <person name="Shen C.Y."/>
            <person name="Yeh C.M."/>
            <person name="Luo Y.B."/>
            <person name="Tsai W.C."/>
            <person name="Van de Peer Y."/>
            <person name="Liu Z.J."/>
        </authorList>
    </citation>
    <scope>NUCLEOTIDE SEQUENCE [LARGE SCALE GENOMIC DNA]</scope>
    <source>
        <tissue evidence="1">The whole plant</tissue>
    </source>
</reference>
<dbReference type="InterPro" id="IPR023198">
    <property type="entry name" value="PGP-like_dom2"/>
</dbReference>
<gene>
    <name evidence="1" type="ORF">MA16_Dca015670</name>
</gene>
<dbReference type="PANTHER" id="PTHR47858:SF2">
    <property type="entry name" value="HALOACID DEHALOGENASE-LIKE HYDROLASE (HAD) SUPERFAMILY PROTEIN"/>
    <property type="match status" value="1"/>
</dbReference>